<keyword evidence="2" id="KW-1185">Reference proteome</keyword>
<dbReference type="Proteomes" id="UP001580346">
    <property type="component" value="Unassembled WGS sequence"/>
</dbReference>
<dbReference type="Gene3D" id="3.40.50.1000">
    <property type="entry name" value="HAD superfamily/HAD-like"/>
    <property type="match status" value="1"/>
</dbReference>
<protein>
    <submittedName>
        <fullName evidence="1">Uncharacterized protein</fullName>
    </submittedName>
</protein>
<proteinExistence type="predicted"/>
<accession>A0ABV5AUH7</accession>
<organism evidence="1 2">
    <name type="scientific">Paenibacillus enshidis</name>
    <dbReference type="NCBI Taxonomy" id="1458439"/>
    <lineage>
        <taxon>Bacteria</taxon>
        <taxon>Bacillati</taxon>
        <taxon>Bacillota</taxon>
        <taxon>Bacilli</taxon>
        <taxon>Bacillales</taxon>
        <taxon>Paenibacillaceae</taxon>
        <taxon>Paenibacillus</taxon>
    </lineage>
</organism>
<comment type="caution">
    <text evidence="1">The sequence shown here is derived from an EMBL/GenBank/DDBJ whole genome shotgun (WGS) entry which is preliminary data.</text>
</comment>
<evidence type="ECO:0000313" key="1">
    <source>
        <dbReference type="EMBL" id="MFB5267856.1"/>
    </source>
</evidence>
<dbReference type="EMBL" id="JBHHMI010000011">
    <property type="protein sequence ID" value="MFB5267856.1"/>
    <property type="molecule type" value="Genomic_DNA"/>
</dbReference>
<reference evidence="1 2" key="1">
    <citation type="submission" date="2024-09" db="EMBL/GenBank/DDBJ databases">
        <title>Paenibacillus zeirhizospherea sp. nov., isolated from surface of the maize (Zea mays) roots in a horticulture field, Hungary.</title>
        <authorList>
            <person name="Marton D."/>
            <person name="Farkas M."/>
            <person name="Bedics A."/>
            <person name="Toth E."/>
            <person name="Tancsics A."/>
            <person name="Boka K."/>
            <person name="Maroti G."/>
            <person name="Kriszt B."/>
            <person name="Cserhati M."/>
        </authorList>
    </citation>
    <scope>NUCLEOTIDE SEQUENCE [LARGE SCALE GENOMIC DNA]</scope>
    <source>
        <strain evidence="1 2">KCTC 33519</strain>
    </source>
</reference>
<dbReference type="InterPro" id="IPR023214">
    <property type="entry name" value="HAD_sf"/>
</dbReference>
<evidence type="ECO:0000313" key="2">
    <source>
        <dbReference type="Proteomes" id="UP001580346"/>
    </source>
</evidence>
<gene>
    <name evidence="1" type="ORF">ACE41H_13895</name>
</gene>
<sequence length="47" mass="5585">MIYVDDQEKNLVPAKELGWTAVLADSEGQWTERVSYLLKTFNIRNRW</sequence>
<dbReference type="RefSeq" id="WP_375355874.1">
    <property type="nucleotide sequence ID" value="NZ_JBHHMI010000011.1"/>
</dbReference>
<name>A0ABV5AUH7_9BACL</name>